<keyword evidence="1" id="KW-0812">Transmembrane</keyword>
<dbReference type="Proteomes" id="UP000664288">
    <property type="component" value="Unassembled WGS sequence"/>
</dbReference>
<keyword evidence="1" id="KW-0472">Membrane</keyword>
<evidence type="ECO:0008006" key="4">
    <source>
        <dbReference type="Google" id="ProtNLM"/>
    </source>
</evidence>
<evidence type="ECO:0000313" key="2">
    <source>
        <dbReference type="EMBL" id="MBO0905280.1"/>
    </source>
</evidence>
<protein>
    <recommendedName>
        <fullName evidence="4">Transmembrane protein (PGPGW)</fullName>
    </recommendedName>
</protein>
<keyword evidence="1" id="KW-1133">Transmembrane helix</keyword>
<evidence type="ECO:0000313" key="3">
    <source>
        <dbReference type="Proteomes" id="UP000664288"/>
    </source>
</evidence>
<feature type="transmembrane region" description="Helical" evidence="1">
    <location>
        <begin position="20"/>
        <end position="50"/>
    </location>
</feature>
<keyword evidence="3" id="KW-1185">Reference proteome</keyword>
<reference evidence="2 3" key="1">
    <citation type="submission" date="2021-03" db="EMBL/GenBank/DDBJ databases">
        <title>Whole genome sequence of Jiella sp. MQZ13P-4.</title>
        <authorList>
            <person name="Tuo L."/>
        </authorList>
    </citation>
    <scope>NUCLEOTIDE SEQUENCE [LARGE SCALE GENOMIC DNA]</scope>
    <source>
        <strain evidence="2 3">MQZ13P-4</strain>
    </source>
</reference>
<evidence type="ECO:0000256" key="1">
    <source>
        <dbReference type="SAM" id="Phobius"/>
    </source>
</evidence>
<accession>A0ABS3J6J7</accession>
<name>A0ABS3J6J7_9HYPH</name>
<comment type="caution">
    <text evidence="2">The sequence shown here is derived from an EMBL/GenBank/DDBJ whole genome shotgun (WGS) entry which is preliminary data.</text>
</comment>
<proteinExistence type="predicted"/>
<dbReference type="EMBL" id="JAFMPY010000020">
    <property type="protein sequence ID" value="MBO0905280.1"/>
    <property type="molecule type" value="Genomic_DNA"/>
</dbReference>
<gene>
    <name evidence="2" type="ORF">J1C47_16670</name>
</gene>
<dbReference type="RefSeq" id="WP_207351990.1">
    <property type="nucleotide sequence ID" value="NZ_JAFMPY010000020.1"/>
</dbReference>
<sequence>MRLFGREFPLPGSKPWRIALGSALLVGGILGFLPILGFWMAPLGLVVLSVDSPLMRRWRRRMDVRIARWRRSRRRGRAS</sequence>
<organism evidence="2 3">
    <name type="scientific">Jiella sonneratiae</name>
    <dbReference type="NCBI Taxonomy" id="2816856"/>
    <lineage>
        <taxon>Bacteria</taxon>
        <taxon>Pseudomonadati</taxon>
        <taxon>Pseudomonadota</taxon>
        <taxon>Alphaproteobacteria</taxon>
        <taxon>Hyphomicrobiales</taxon>
        <taxon>Aurantimonadaceae</taxon>
        <taxon>Jiella</taxon>
    </lineage>
</organism>